<reference evidence="1 2" key="2">
    <citation type="journal article" date="2022" name="Mol. Ecol. Resour.">
        <title>The genomes of chicory, endive, great burdock and yacon provide insights into Asteraceae paleo-polyploidization history and plant inulin production.</title>
        <authorList>
            <person name="Fan W."/>
            <person name="Wang S."/>
            <person name="Wang H."/>
            <person name="Wang A."/>
            <person name="Jiang F."/>
            <person name="Liu H."/>
            <person name="Zhao H."/>
            <person name="Xu D."/>
            <person name="Zhang Y."/>
        </authorList>
    </citation>
    <scope>NUCLEOTIDE SEQUENCE [LARGE SCALE GENOMIC DNA]</scope>
    <source>
        <strain evidence="2">cv. Yunnan</strain>
        <tissue evidence="1">Leaves</tissue>
    </source>
</reference>
<organism evidence="1 2">
    <name type="scientific">Smallanthus sonchifolius</name>
    <dbReference type="NCBI Taxonomy" id="185202"/>
    <lineage>
        <taxon>Eukaryota</taxon>
        <taxon>Viridiplantae</taxon>
        <taxon>Streptophyta</taxon>
        <taxon>Embryophyta</taxon>
        <taxon>Tracheophyta</taxon>
        <taxon>Spermatophyta</taxon>
        <taxon>Magnoliopsida</taxon>
        <taxon>eudicotyledons</taxon>
        <taxon>Gunneridae</taxon>
        <taxon>Pentapetalae</taxon>
        <taxon>asterids</taxon>
        <taxon>campanulids</taxon>
        <taxon>Asterales</taxon>
        <taxon>Asteraceae</taxon>
        <taxon>Asteroideae</taxon>
        <taxon>Heliantheae alliance</taxon>
        <taxon>Millerieae</taxon>
        <taxon>Smallanthus</taxon>
    </lineage>
</organism>
<keyword evidence="2" id="KW-1185">Reference proteome</keyword>
<accession>A0ACB9A3E8</accession>
<reference evidence="2" key="1">
    <citation type="journal article" date="2022" name="Mol. Ecol. Resour.">
        <title>The genomes of chicory, endive, great burdock and yacon provide insights into Asteraceae palaeo-polyploidization history and plant inulin production.</title>
        <authorList>
            <person name="Fan W."/>
            <person name="Wang S."/>
            <person name="Wang H."/>
            <person name="Wang A."/>
            <person name="Jiang F."/>
            <person name="Liu H."/>
            <person name="Zhao H."/>
            <person name="Xu D."/>
            <person name="Zhang Y."/>
        </authorList>
    </citation>
    <scope>NUCLEOTIDE SEQUENCE [LARGE SCALE GENOMIC DNA]</scope>
    <source>
        <strain evidence="2">cv. Yunnan</strain>
    </source>
</reference>
<sequence length="187" mass="20949">MAGREKLLSRKALLEESQYNVNDASLLDRITKSWEDLQVFLVNVYEMGQSDPRQIIFAAKSGLALAFVSILIFFKEPLSYISQHSVWAILTVIVVFEFSIGATLSKGFNRGLGTVSAAALALGISEVSLWLGAWQEVVVVISIFTTVTCKASNIRGYLQKSLYTRRPMTLYILDIEQQYSLQVKKML</sequence>
<comment type="caution">
    <text evidence="1">The sequence shown here is derived from an EMBL/GenBank/DDBJ whole genome shotgun (WGS) entry which is preliminary data.</text>
</comment>
<evidence type="ECO:0000313" key="1">
    <source>
        <dbReference type="EMBL" id="KAI3704526.1"/>
    </source>
</evidence>
<dbReference type="EMBL" id="CM042042">
    <property type="protein sequence ID" value="KAI3704526.1"/>
    <property type="molecule type" value="Genomic_DNA"/>
</dbReference>
<dbReference type="Proteomes" id="UP001056120">
    <property type="component" value="Linkage Group LG25"/>
</dbReference>
<name>A0ACB9A3E8_9ASTR</name>
<proteinExistence type="predicted"/>
<evidence type="ECO:0000313" key="2">
    <source>
        <dbReference type="Proteomes" id="UP001056120"/>
    </source>
</evidence>
<protein>
    <submittedName>
        <fullName evidence="1">Uncharacterized protein</fullName>
    </submittedName>
</protein>
<gene>
    <name evidence="1" type="ORF">L1987_74749</name>
</gene>